<reference evidence="1" key="1">
    <citation type="submission" date="2020-03" db="EMBL/GenBank/DDBJ databases">
        <title>The deep terrestrial virosphere.</title>
        <authorList>
            <person name="Holmfeldt K."/>
            <person name="Nilsson E."/>
            <person name="Simone D."/>
            <person name="Lopez-Fernandez M."/>
            <person name="Wu X."/>
            <person name="de Brujin I."/>
            <person name="Lundin D."/>
            <person name="Andersson A."/>
            <person name="Bertilsson S."/>
            <person name="Dopson M."/>
        </authorList>
    </citation>
    <scope>NUCLEOTIDE SEQUENCE</scope>
    <source>
        <strain evidence="1">TM448B02240</strain>
    </source>
</reference>
<proteinExistence type="predicted"/>
<dbReference type="AlphaFoldDB" id="A0A6M3XUW4"/>
<sequence>MKFTIAEASMLLYADTGGVLQTYRRHDLMAALASLVQRNLARYCVQTKYAGTLTEEGVEARAEVKTILKRGIDNVD</sequence>
<name>A0A6M3XUW4_9ZZZZ</name>
<organism evidence="1">
    <name type="scientific">viral metagenome</name>
    <dbReference type="NCBI Taxonomy" id="1070528"/>
    <lineage>
        <taxon>unclassified sequences</taxon>
        <taxon>metagenomes</taxon>
        <taxon>organismal metagenomes</taxon>
    </lineage>
</organism>
<gene>
    <name evidence="1" type="ORF">TM448B02240_0006</name>
</gene>
<protein>
    <submittedName>
        <fullName evidence="1">Uncharacterized protein</fullName>
    </submittedName>
</protein>
<accession>A0A6M3XUW4</accession>
<evidence type="ECO:0000313" key="1">
    <source>
        <dbReference type="EMBL" id="QJI01028.1"/>
    </source>
</evidence>
<dbReference type="EMBL" id="MT144893">
    <property type="protein sequence ID" value="QJI01028.1"/>
    <property type="molecule type" value="Genomic_DNA"/>
</dbReference>